<dbReference type="GO" id="GO:0031122">
    <property type="term" value="P:cytoplasmic microtubule organization"/>
    <property type="evidence" value="ECO:0007669"/>
    <property type="project" value="TreeGrafter"/>
</dbReference>
<feature type="coiled-coil region" evidence="9">
    <location>
        <begin position="3910"/>
        <end position="3937"/>
    </location>
</feature>
<keyword evidence="3" id="KW-0963">Cytoplasm</keyword>
<evidence type="ECO:0000259" key="11">
    <source>
        <dbReference type="PROSITE" id="PS50002"/>
    </source>
</evidence>
<feature type="coiled-coil region" evidence="9">
    <location>
        <begin position="3457"/>
        <end position="3484"/>
    </location>
</feature>
<dbReference type="InterPro" id="IPR041615">
    <property type="entry name" value="Desmoplakin_SH3"/>
</dbReference>
<dbReference type="PANTHER" id="PTHR23169">
    <property type="entry name" value="ENVOPLAKIN"/>
    <property type="match status" value="1"/>
</dbReference>
<feature type="compositionally biased region" description="Basic and acidic residues" evidence="10">
    <location>
        <begin position="4265"/>
        <end position="4275"/>
    </location>
</feature>
<evidence type="ECO:0000256" key="6">
    <source>
        <dbReference type="ARBA" id="ARBA00022737"/>
    </source>
</evidence>
<dbReference type="PROSITE" id="PS00019">
    <property type="entry name" value="ACTININ_1"/>
    <property type="match status" value="1"/>
</dbReference>
<evidence type="ECO:0000256" key="8">
    <source>
        <dbReference type="PROSITE-ProRule" id="PRU00192"/>
    </source>
</evidence>
<evidence type="ECO:0000256" key="10">
    <source>
        <dbReference type="SAM" id="MobiDB-lite"/>
    </source>
</evidence>
<feature type="region of interest" description="Disordered" evidence="10">
    <location>
        <begin position="4255"/>
        <end position="4275"/>
    </location>
</feature>
<dbReference type="Gene3D" id="3.90.1290.10">
    <property type="entry name" value="Plakin repeat"/>
    <property type="match status" value="9"/>
</dbReference>
<reference evidence="14" key="1">
    <citation type="journal article" date="2014" name="Nat. Genet.">
        <title>Genome of the human hookworm Necator americanus.</title>
        <authorList>
            <person name="Tang Y.T."/>
            <person name="Gao X."/>
            <person name="Rosa B.A."/>
            <person name="Abubucker S."/>
            <person name="Hallsworth-Pepin K."/>
            <person name="Martin J."/>
            <person name="Tyagi R."/>
            <person name="Heizer E."/>
            <person name="Zhang X."/>
            <person name="Bhonagiri-Palsikar V."/>
            <person name="Minx P."/>
            <person name="Warren W.C."/>
            <person name="Wang Q."/>
            <person name="Zhan B."/>
            <person name="Hotez P.J."/>
            <person name="Sternberg P.W."/>
            <person name="Dougall A."/>
            <person name="Gaze S.T."/>
            <person name="Mulvenna J."/>
            <person name="Sotillo J."/>
            <person name="Ranganathan S."/>
            <person name="Rabelo E.M."/>
            <person name="Wilson R.K."/>
            <person name="Felgner P.L."/>
            <person name="Bethony J."/>
            <person name="Hawdon J.M."/>
            <person name="Gasser R.B."/>
            <person name="Loukas A."/>
            <person name="Mitreva M."/>
        </authorList>
    </citation>
    <scope>NUCLEOTIDE SEQUENCE [LARGE SCALE GENOMIC DNA]</scope>
</reference>
<feature type="domain" description="Calponin-homology (CH)" evidence="12">
    <location>
        <begin position="148"/>
        <end position="264"/>
    </location>
</feature>
<evidence type="ECO:0000313" key="13">
    <source>
        <dbReference type="EMBL" id="ETN79354.1"/>
    </source>
</evidence>
<dbReference type="InterPro" id="IPR018159">
    <property type="entry name" value="Spectrin/alpha-actinin"/>
</dbReference>
<dbReference type="GO" id="GO:0005882">
    <property type="term" value="C:intermediate filament"/>
    <property type="evidence" value="ECO:0007669"/>
    <property type="project" value="TreeGrafter"/>
</dbReference>
<keyword evidence="14" id="KW-1185">Reference proteome</keyword>
<evidence type="ECO:0000259" key="12">
    <source>
        <dbReference type="PROSITE" id="PS50021"/>
    </source>
</evidence>
<dbReference type="Pfam" id="PF00435">
    <property type="entry name" value="Spectrin"/>
    <property type="match status" value="1"/>
</dbReference>
<dbReference type="EMBL" id="KI659531">
    <property type="protein sequence ID" value="ETN79354.1"/>
    <property type="molecule type" value="Genomic_DNA"/>
</dbReference>
<dbReference type="OrthoDB" id="2250192at2759"/>
<dbReference type="SUPFAM" id="SSF75399">
    <property type="entry name" value="Plakin repeat"/>
    <property type="match status" value="11"/>
</dbReference>
<dbReference type="Gene3D" id="2.30.30.40">
    <property type="entry name" value="SH3 Domains"/>
    <property type="match status" value="1"/>
</dbReference>
<dbReference type="SMART" id="SM00150">
    <property type="entry name" value="SPEC"/>
    <property type="match status" value="7"/>
</dbReference>
<keyword evidence="7" id="KW-0009">Actin-binding</keyword>
<keyword evidence="9" id="KW-0175">Coiled coil</keyword>
<dbReference type="InterPro" id="IPR043197">
    <property type="entry name" value="Plakin"/>
</dbReference>
<dbReference type="GO" id="GO:0005874">
    <property type="term" value="C:microtubule"/>
    <property type="evidence" value="ECO:0007669"/>
    <property type="project" value="UniProtKB-KW"/>
</dbReference>
<feature type="non-terminal residue" evidence="13">
    <location>
        <position position="4275"/>
    </location>
</feature>
<dbReference type="PANTHER" id="PTHR23169:SF23">
    <property type="entry name" value="SHORT STOP, ISOFORM H"/>
    <property type="match status" value="1"/>
</dbReference>
<dbReference type="GO" id="GO:0005737">
    <property type="term" value="C:cytoplasm"/>
    <property type="evidence" value="ECO:0007669"/>
    <property type="project" value="UniProtKB-SubCell"/>
</dbReference>
<keyword evidence="5" id="KW-0493">Microtubule</keyword>
<dbReference type="Gene3D" id="1.10.418.10">
    <property type="entry name" value="Calponin-like domain"/>
    <property type="match status" value="2"/>
</dbReference>
<dbReference type="GO" id="GO:0045104">
    <property type="term" value="P:intermediate filament cytoskeleton organization"/>
    <property type="evidence" value="ECO:0007669"/>
    <property type="project" value="InterPro"/>
</dbReference>
<dbReference type="GO" id="GO:0003779">
    <property type="term" value="F:actin binding"/>
    <property type="evidence" value="ECO:0007669"/>
    <property type="project" value="UniProtKB-KW"/>
</dbReference>
<dbReference type="InterPro" id="IPR036872">
    <property type="entry name" value="CH_dom_sf"/>
</dbReference>
<dbReference type="GO" id="GO:0005198">
    <property type="term" value="F:structural molecule activity"/>
    <property type="evidence" value="ECO:0007669"/>
    <property type="project" value="TreeGrafter"/>
</dbReference>
<evidence type="ECO:0008006" key="15">
    <source>
        <dbReference type="Google" id="ProtNLM"/>
    </source>
</evidence>
<dbReference type="Pfam" id="PF00307">
    <property type="entry name" value="CH"/>
    <property type="match status" value="2"/>
</dbReference>
<dbReference type="OMA" id="AEGYKFK"/>
<dbReference type="InterPro" id="IPR035915">
    <property type="entry name" value="Plakin_repeat_sf"/>
</dbReference>
<dbReference type="InterPro" id="IPR001589">
    <property type="entry name" value="Actinin_actin-bd_CS"/>
</dbReference>
<dbReference type="STRING" id="51031.W2TCN2"/>
<dbReference type="InterPro" id="IPR002017">
    <property type="entry name" value="Spectrin_repeat"/>
</dbReference>
<dbReference type="SMART" id="SM00033">
    <property type="entry name" value="CH"/>
    <property type="match status" value="2"/>
</dbReference>
<proteinExistence type="predicted"/>
<accession>W2TCN2</accession>
<dbReference type="GO" id="GO:0042060">
    <property type="term" value="P:wound healing"/>
    <property type="evidence" value="ECO:0007669"/>
    <property type="project" value="TreeGrafter"/>
</dbReference>
<dbReference type="PROSITE" id="PS50021">
    <property type="entry name" value="CH"/>
    <property type="match status" value="2"/>
</dbReference>
<dbReference type="GO" id="GO:0030056">
    <property type="term" value="C:hemidesmosome"/>
    <property type="evidence" value="ECO:0007669"/>
    <property type="project" value="TreeGrafter"/>
</dbReference>
<feature type="region of interest" description="Disordered" evidence="10">
    <location>
        <begin position="1394"/>
        <end position="1452"/>
    </location>
</feature>
<evidence type="ECO:0000256" key="9">
    <source>
        <dbReference type="SAM" id="Coils"/>
    </source>
</evidence>
<dbReference type="CDD" id="cd00176">
    <property type="entry name" value="SPEC"/>
    <property type="match status" value="3"/>
</dbReference>
<dbReference type="InterPro" id="IPR001452">
    <property type="entry name" value="SH3_domain"/>
</dbReference>
<dbReference type="InterPro" id="IPR001715">
    <property type="entry name" value="CH_dom"/>
</dbReference>
<name>W2TCN2_NECAM</name>
<evidence type="ECO:0000256" key="3">
    <source>
        <dbReference type="ARBA" id="ARBA00022490"/>
    </source>
</evidence>
<protein>
    <recommendedName>
        <fullName evidence="15">Calponin-homology (CH) domain-containing protein</fullName>
    </recommendedName>
</protein>
<evidence type="ECO:0000256" key="2">
    <source>
        <dbReference type="ARBA" id="ARBA00022443"/>
    </source>
</evidence>
<feature type="domain" description="Calponin-homology (CH)" evidence="12">
    <location>
        <begin position="11"/>
        <end position="114"/>
    </location>
</feature>
<keyword evidence="6" id="KW-0677">Repeat</keyword>
<dbReference type="Gene3D" id="1.20.58.60">
    <property type="match status" value="8"/>
</dbReference>
<feature type="compositionally biased region" description="Polar residues" evidence="10">
    <location>
        <begin position="4255"/>
        <end position="4264"/>
    </location>
</feature>
<sequence>MKNLVSDERDGIQKKTFTKWVNKHLAKAGSKVDDLFVDLRDGFSLITLLEVLTGERLPRENGYTRFHRIQNIQYCLDFLRKKSIKLVNIRPEDIVEGNGKLTLGLIWTIILNFQVSVIKRRQLEEQLNSLSHNNRTQVTEALHASDASSARDALLQWARKVTSGYPRVNVTNFSSSWKDGLAFNAILHRYRPNLIDWNKAKKKSLCLQVSDSSVSNRERLETAFAAAEREFGVDRLLDPQDVDTDHPDEKSIITYVSSLYNALPHLPELTKLLSLQQRYIVEVRKWMEWLDRSIVSMNDPISTISATESLAEMERFRTESRTIYEEEYHRLLETYEYLHRHLSGTEHFCIPHNYTEHSLTNAWLNLTQLSEKRFNRLQSAIVESNLSDLISRLTRGIGITNEKLDLILNRIEEVESRVDSARAGEIERAVNEIVDDLNALEIPIGGFFEDVEELKASNHPEANDFYRQVYGLHQRRTAYLDRLTNQILVRLGVRTETLRKENAARLESIRTASFNRVQECIEWVRVRLEKLSEMEFLEDLETLEEMFEQHKLDNRDIQDFRQNVDECIARQAEVSAEDTYEYCELLRVLESEYQQLRDLSAGRMLDLDSLIAFVRAAQLELVWVSEREEIEVTRNWSDIKQLDLPMLTNYYKQLLHEMELREKQYNDVHNQGAALLNQGHPAVHVIEVYLRTMQNQWDWLLALSKCLEEHLRDALNLKSFTEEAADAEAWMEEQAVRLENNYNRTDFDLEEGERLLRELDEMKDILNKYHSVLMALTERCATISPLWQRGERITRPIAVTALCDYSDKNVHIKAGDEITLLDNSDLIKWIVRDLSGAEGTVPSVVFRIPPPDPKLTAYLNRLLQQFEKLRKLWEKKHRMVRFNMVLNTMKTIQGWDLDTFNAIDPDQRDAIMRALNDDANKLLAEMDPNDPLALRLKEELRRTNEHFWNLLNASQKPPEPDHSSLFDEKIGDLLRKLEDAWRKLNDNAGKPISRTPAELEGVIVDHKSFEDALQALDADVANVKELFRQLPNPTPTQRVNSDRLNSLWEDLWDLSRMYVERIKVLESVLNGILEVSDIVRAHEITLNSFDDLPAALDKLRGHHSQLLEMNMVLQQQQTVIDTLNKNVALLRQHVARTRIGQSSHPDVDRIEDEVQQLNVRWENVCAQVAERLKAAERALQTQMVYRSEYENEMAWLDRVEETINKLRKPEELHPEQYQQQLDLLVAEYAQLQERTEAIENVNREGGKFIREAKGYDSRMGQFHDTIVGIHGPAIKQEFRRTKPQPKNGAQIVTEELEALNRRFAQLSSLILERRNNMQVLIQNWKRQKQEEEDRRKADEEAKRRAFEAARLKALEDADRLRREREAAEAARRAAEEADRARRLAEEADRARRAAEEAERRRREEAERKRREDEDRKRREDEDRRRREEEERRRREEAEKERRRREDEDRDRRRREDEDRERRRREDEDRERRRREEEERRRREEEERRRREEEERRRREQEKKKMPPLNIVQGNQMHEVVGQENPDEWEVMGDLPDVAKITEHEDEMQMYQEETVTKTQFYEMEGTLHKQTGEILTFVEAVRQGLLDLSAGGGQFFDIHSGRISLEKAVELGYIDGTFNDVLNTRYGIRHPETKRELTLLEAIQIGLYDPETRHLYDIHSGEMLELYDWVAKGILTMETQRKLVKMGILKLPPMALHSAIDQGVLNTVSGQFVGKYSHESMPIRDALYHGYLQLVSLQQIPMIAITLTDAIKEGFINANNGEFVDKNTKDTFTLREACSKQLGLLNLYVPEVVNTAENTRLDLKDAMLRNAINTRNGNFTDLQTRRSLSLREAYAEGLISKPSTLTEMLEKDLIDSTNHFIDRGTKHRHTILEAIAAGLLDAEVRHIVDPDEKDVISIAEAMERGILGADGKIILEKQQKEFTIPEAVREGLLTKRVRHSIFDVRGIQNTRTGQSMSFNEACEAGAIIPNAERVVDLATQESFLISDQKATSIIDQTLHELLVKPVGIRDDRGDYSLNLVRAVSKGIVDPTKAVFFNRNTKHEMSAREAYDAGLVSLRGAIQVAALFDVSPSLIAPVKKVEQKKRVSRPGQTGFELATDQVKVTLAEAMKQGLIDSRNQRFRQGDIDMSLDDALNQGLVDPSSEWIVPSKSNGVGPTIEEKTTESITETGQQLAPKYYPDKNIEESVTTVKRVRTTETTALGGPGGVSVYRAITGGKGAMEVPVNGYHIYEAERKGIIDLSSGNITSPNVDRAISFADGIELGVIDSSSISVKDPKTGRLINVKEALEKKIIATDGSISHQGRSLTIEKAIEAGLIIIDAEAVVPAGGGSKNIIHIPSGGGPVISFRPVGVPVVEEAEQSWSFDSTKGLLVDHLSGERLTLEQALHSGKITPEDLAVRDALTGREMSFVEAEKWGIIDKRGYYLDKIDNKRLSFTEAAQQHRIYPTGGVPDNAGDAVHTSVKVQTRTQVAKKEATSTGTAHGENTLGKALSLGWYDSKSGMFTHPDTNRQMTLKEAIIKGLFNPYDTTVLDRRNNKTLSLLEAIQEGIVDDTAGTVLDTQTQRKHDLNSALQAGILQGKRFGDSLESGLFSGRLDLATGHYTQPGGAPLPLHEALKKNLVDHSSVVVRDPASGVEYSYKEAISRRIVDPERGLIHNQQTNEATSFPQALTTGLIAGAGSTSRPSHSAHKIVEQKLQLTPFAPKQVLPSSRNGSDRHEYVDLGGGKQVMVKVVRGEGGVEKGEYVDPSTGMKFTIQMHGDPFVTETKTTVKSTSQVQSVELEPHAEFVGIDRIRDKRNNRTMSLEDAKRMGLARVDKKGKQMTKTYSVFRSNIQNALNNGVLDAHMEKISLEDAIRAGIIDIRELSYRNPKSGESIPLTQAANMGLVDVTLAETLPKGVCNPANNERIPIKRAIELGIVDARTGEVRDPHTRKRLTWLDIIKSVYQAITSDGVFDPTKGQRVPVTNALNEGLIDTKSGKYHNPITSEDIELKDAVDRGLIDSGTYDAITKPFLEDYRTHRHLNLIDAVEAKLVDPKNKTIQLSRQSIVPIAKAVEDGRIPSEIGERLRQIDKLNFAEALGKGLIDVSSNIFTDPDTGRQITIAQAIEQGYIDTGNVEAMEGSDEKNLCNILNSEEFDENSGRIRDKRTSLHLTFKDAVERDVIDGDSLLHDLESGQTLTLKEALSRKKIDSDGKYIAGNLKMTLRDAVKGGLIALIASPMQAAQAVAEAVKRRDAEGYKFKIENVDGGQRGSRTSVPKFREESSVIRLTPHKQEPSLTVRMRHSQTNIGDRARSIIDDPSTLADLQHEFLANLEANRFDTDEKVITNPSGGQRLSVREAAETGLLDVLTGEIVVPDTGRRYSIPKAVHLNYVQGDAAKRLMESLNMSIEELNLAQQQSAPSPSGEGGVTTRTWTKTEEVAREAAARQNELTDIIRELGKFKETIYTQHLSFELRPDAANSAQNDVQNLKKSLDDWRDQIKERLEAVDALCHESAGSLSPDQYILLCEKKDQLTADYDNVVRTVENIYGRLDVLAALLIEFSSKTSSLQSWMTHQTRVIASIRERSADPQHLSEARHEAKVLLEEVAREENSLKAVGALLLKIEQEVQSLYESVPEASTRGIHSTEIRNTFYRVEDDFSALQKQCSDLVQFQNRLGSLGNELYEHLRRVDEWFSNIEDALVKVDRGSDMSVEQKLSALEDLNHQVVDGNLRFDQVDQSSRRLLSALDGLNAHSEVTNRHEMEAAERKRRQENLMERIQEAFNYATAQKAANEGVRNAVLDLYPWIEDFENRSRTSRDVPLEEDALQQLKREVQLLRMDLDSRLALTKDLESDLKKISASNPPEWVDVAEDKLNGAVHRLQRNSTELRGFSDNVNDALEGVVELKSRGASLSRSCDAISSNLRATNTRDLPRLQEIAAELDSMNSQLMDMRRTAENIKRIPNVTETEAVDAYINGVDSKVVALASEHEAKQSVQAEVGRLESEFEDAKQRLSDWLNQFDAHFNNLGPISIDCERLVEQRNDLHPLIEKHKEGFALVEELDSVASRLDDSEGIGAGTRMSAVPRIAMDFMTRYNAQADALKNRLEGINAMESKATALHTAEEELRSWISAQNKNLSEYGVPTTADAVQTLQTALHRLYKSRKAEQRRLDDIRLRGRELAGEASLPGEAQQVFDRSRALSDEWDQLCDRMEAMRDRLAQIEKLIDGCAGVEKWLASKHRMLAAIGVPNTDAAIANTQLEQIQIIKAEMDGERPSWSKLNELSQTLSTESTVDKDGAFSST</sequence>
<evidence type="ECO:0000313" key="14">
    <source>
        <dbReference type="Proteomes" id="UP000053676"/>
    </source>
</evidence>
<dbReference type="FunFam" id="1.20.58.60:FF:000215">
    <property type="entry name" value="VAB-10B protein"/>
    <property type="match status" value="1"/>
</dbReference>
<dbReference type="CDD" id="cd21188">
    <property type="entry name" value="CH_PLEC-like_rpt1"/>
    <property type="match status" value="1"/>
</dbReference>
<evidence type="ECO:0000256" key="1">
    <source>
        <dbReference type="ARBA" id="ARBA00004496"/>
    </source>
</evidence>
<dbReference type="SUPFAM" id="SSF46966">
    <property type="entry name" value="Spectrin repeat"/>
    <property type="match status" value="6"/>
</dbReference>
<keyword evidence="4" id="KW-0597">Phosphoprotein</keyword>
<dbReference type="Proteomes" id="UP000053676">
    <property type="component" value="Unassembled WGS sequence"/>
</dbReference>
<dbReference type="GO" id="GO:0016020">
    <property type="term" value="C:membrane"/>
    <property type="evidence" value="ECO:0007669"/>
    <property type="project" value="TreeGrafter"/>
</dbReference>
<evidence type="ECO:0000256" key="7">
    <source>
        <dbReference type="ARBA" id="ARBA00023203"/>
    </source>
</evidence>
<dbReference type="InterPro" id="IPR001101">
    <property type="entry name" value="Plectin_repeat"/>
</dbReference>
<evidence type="ECO:0000256" key="5">
    <source>
        <dbReference type="ARBA" id="ARBA00022701"/>
    </source>
</evidence>
<dbReference type="KEGG" id="nai:NECAME_09887"/>
<dbReference type="PROSITE" id="PS00020">
    <property type="entry name" value="ACTININ_2"/>
    <property type="match status" value="1"/>
</dbReference>
<feature type="coiled-coil region" evidence="9">
    <location>
        <begin position="3967"/>
        <end position="3994"/>
    </location>
</feature>
<organism evidence="13 14">
    <name type="scientific">Necator americanus</name>
    <name type="common">Human hookworm</name>
    <dbReference type="NCBI Taxonomy" id="51031"/>
    <lineage>
        <taxon>Eukaryota</taxon>
        <taxon>Metazoa</taxon>
        <taxon>Ecdysozoa</taxon>
        <taxon>Nematoda</taxon>
        <taxon>Chromadorea</taxon>
        <taxon>Rhabditida</taxon>
        <taxon>Rhabditina</taxon>
        <taxon>Rhabditomorpha</taxon>
        <taxon>Strongyloidea</taxon>
        <taxon>Ancylostomatidae</taxon>
        <taxon>Bunostominae</taxon>
        <taxon>Necator</taxon>
    </lineage>
</organism>
<feature type="domain" description="SH3" evidence="11">
    <location>
        <begin position="794"/>
        <end position="851"/>
    </location>
</feature>
<dbReference type="PROSITE" id="PS50002">
    <property type="entry name" value="SH3"/>
    <property type="match status" value="1"/>
</dbReference>
<evidence type="ECO:0000256" key="4">
    <source>
        <dbReference type="ARBA" id="ARBA00022553"/>
    </source>
</evidence>
<gene>
    <name evidence="13" type="ORF">NECAME_09887</name>
</gene>
<dbReference type="SUPFAM" id="SSF47576">
    <property type="entry name" value="Calponin-homology domain, CH-domain"/>
    <property type="match status" value="1"/>
</dbReference>
<dbReference type="Pfam" id="PF17902">
    <property type="entry name" value="SH3_10"/>
    <property type="match status" value="1"/>
</dbReference>
<dbReference type="SMART" id="SM00250">
    <property type="entry name" value="PLEC"/>
    <property type="match status" value="19"/>
</dbReference>
<keyword evidence="2 8" id="KW-0728">SH3 domain</keyword>
<dbReference type="FunFam" id="1.10.418.10:FF:000048">
    <property type="entry name" value="Short stop, isoform B"/>
    <property type="match status" value="1"/>
</dbReference>
<comment type="subcellular location">
    <subcellularLocation>
        <location evidence="1">Cytoplasm</location>
    </subcellularLocation>
</comment>